<dbReference type="EMBL" id="PHQY01000646">
    <property type="protein sequence ID" value="PJO42871.1"/>
    <property type="molecule type" value="Genomic_DNA"/>
</dbReference>
<dbReference type="PROSITE" id="PS51257">
    <property type="entry name" value="PROKAR_LIPOPROTEIN"/>
    <property type="match status" value="1"/>
</dbReference>
<evidence type="ECO:0000313" key="3">
    <source>
        <dbReference type="Proteomes" id="UP000232101"/>
    </source>
</evidence>
<gene>
    <name evidence="2" type="ORF">CWD94_13855</name>
</gene>
<sequence>MNLKLLSSFILTLVLLAGCVSEQNITVDDIKNIKLKLIEQQTFEEGISYSIKLTNGSDYVIKQNTVFVSFPIKHGESAYKGNEYTVEAKGNKLDIQPGEKITLNVFMPFEGMGDKSLLGLDNPNIQIKGYLHTIDEEHHFTTGGSLIKN</sequence>
<keyword evidence="1" id="KW-0732">Signal</keyword>
<comment type="caution">
    <text evidence="2">The sequence shown here is derived from an EMBL/GenBank/DDBJ whole genome shotgun (WGS) entry which is preliminary data.</text>
</comment>
<dbReference type="Proteomes" id="UP000232101">
    <property type="component" value="Unassembled WGS sequence"/>
</dbReference>
<evidence type="ECO:0000313" key="2">
    <source>
        <dbReference type="EMBL" id="PJO42871.1"/>
    </source>
</evidence>
<organism evidence="2 3">
    <name type="scientific">Lysinibacillus xylanilyticus</name>
    <dbReference type="NCBI Taxonomy" id="582475"/>
    <lineage>
        <taxon>Bacteria</taxon>
        <taxon>Bacillati</taxon>
        <taxon>Bacillota</taxon>
        <taxon>Bacilli</taxon>
        <taxon>Bacillales</taxon>
        <taxon>Bacillaceae</taxon>
        <taxon>Lysinibacillus</taxon>
    </lineage>
</organism>
<dbReference type="RefSeq" id="WP_100543517.1">
    <property type="nucleotide sequence ID" value="NZ_PHQY01000646.1"/>
</dbReference>
<protein>
    <recommendedName>
        <fullName evidence="4">Lipoprotein</fullName>
    </recommendedName>
</protein>
<name>A0A2M9Q465_9BACI</name>
<evidence type="ECO:0008006" key="4">
    <source>
        <dbReference type="Google" id="ProtNLM"/>
    </source>
</evidence>
<reference evidence="2 3" key="1">
    <citation type="submission" date="2017-11" db="EMBL/GenBank/DDBJ databases">
        <title>Bacterial isolate from king chilli rhizosphere.</title>
        <authorList>
            <person name="Takhelmayum P."/>
            <person name="Sarangthem I."/>
        </authorList>
    </citation>
    <scope>NUCLEOTIDE SEQUENCE [LARGE SCALE GENOMIC DNA]</scope>
    <source>
        <strain evidence="3">t26</strain>
    </source>
</reference>
<feature type="chain" id="PRO_5014916029" description="Lipoprotein" evidence="1">
    <location>
        <begin position="23"/>
        <end position="149"/>
    </location>
</feature>
<accession>A0A2M9Q465</accession>
<feature type="signal peptide" evidence="1">
    <location>
        <begin position="1"/>
        <end position="22"/>
    </location>
</feature>
<evidence type="ECO:0000256" key="1">
    <source>
        <dbReference type="SAM" id="SignalP"/>
    </source>
</evidence>
<dbReference type="AlphaFoldDB" id="A0A2M9Q465"/>
<proteinExistence type="predicted"/>